<feature type="repeat" description="ANK" evidence="3">
    <location>
        <begin position="181"/>
        <end position="213"/>
    </location>
</feature>
<feature type="repeat" description="ANK" evidence="3">
    <location>
        <begin position="661"/>
        <end position="693"/>
    </location>
</feature>
<dbReference type="InterPro" id="IPR036770">
    <property type="entry name" value="Ankyrin_rpt-contain_sf"/>
</dbReference>
<dbReference type="RefSeq" id="XP_011500897.1">
    <property type="nucleotide sequence ID" value="XM_011502595.1"/>
</dbReference>
<evidence type="ECO:0000256" key="2">
    <source>
        <dbReference type="ARBA" id="ARBA00023043"/>
    </source>
</evidence>
<feature type="repeat" description="ANK" evidence="3">
    <location>
        <begin position="760"/>
        <end position="795"/>
    </location>
</feature>
<gene>
    <name evidence="5" type="primary">LOC105364613</name>
</gene>
<evidence type="ECO:0000313" key="5">
    <source>
        <dbReference type="RefSeq" id="XP_011500897.1"/>
    </source>
</evidence>
<feature type="repeat" description="ANK" evidence="3">
    <location>
        <begin position="278"/>
        <end position="310"/>
    </location>
</feature>
<feature type="repeat" description="ANK" evidence="3">
    <location>
        <begin position="147"/>
        <end position="172"/>
    </location>
</feature>
<keyword evidence="4" id="KW-1185">Reference proteome</keyword>
<name>A0AAJ7DYA9_9HYME</name>
<feature type="repeat" description="ANK" evidence="3">
    <location>
        <begin position="82"/>
        <end position="114"/>
    </location>
</feature>
<evidence type="ECO:0000256" key="3">
    <source>
        <dbReference type="PROSITE-ProRule" id="PRU00023"/>
    </source>
</evidence>
<dbReference type="SUPFAM" id="SSF48403">
    <property type="entry name" value="Ankyrin repeat"/>
    <property type="match status" value="3"/>
</dbReference>
<dbReference type="Gene3D" id="1.25.40.20">
    <property type="entry name" value="Ankyrin repeat-containing domain"/>
    <property type="match status" value="10"/>
</dbReference>
<feature type="repeat" description="ANK" evidence="3">
    <location>
        <begin position="727"/>
        <end position="759"/>
    </location>
</feature>
<dbReference type="InterPro" id="IPR051165">
    <property type="entry name" value="Multifunctional_ANK_Repeat"/>
</dbReference>
<feature type="repeat" description="ANK" evidence="3">
    <location>
        <begin position="862"/>
        <end position="894"/>
    </location>
</feature>
<feature type="repeat" description="ANK" evidence="3">
    <location>
        <begin position="520"/>
        <end position="552"/>
    </location>
</feature>
<feature type="repeat" description="ANK" evidence="3">
    <location>
        <begin position="585"/>
        <end position="617"/>
    </location>
</feature>
<feature type="repeat" description="ANK" evidence="3">
    <location>
        <begin position="895"/>
        <end position="927"/>
    </location>
</feature>
<dbReference type="InterPro" id="IPR002110">
    <property type="entry name" value="Ankyrin_rpt"/>
</dbReference>
<evidence type="ECO:0000256" key="1">
    <source>
        <dbReference type="ARBA" id="ARBA00022737"/>
    </source>
</evidence>
<feature type="repeat" description="ANK" evidence="3">
    <location>
        <begin position="618"/>
        <end position="650"/>
    </location>
</feature>
<feature type="repeat" description="ANK" evidence="3">
    <location>
        <begin position="796"/>
        <end position="828"/>
    </location>
</feature>
<feature type="repeat" description="ANK" evidence="3">
    <location>
        <begin position="17"/>
        <end position="49"/>
    </location>
</feature>
<dbReference type="KEGG" id="csol:105364613"/>
<feature type="repeat" description="ANK" evidence="3">
    <location>
        <begin position="311"/>
        <end position="343"/>
    </location>
</feature>
<dbReference type="PANTHER" id="PTHR24123">
    <property type="entry name" value="ANKYRIN REPEAT-CONTAINING"/>
    <property type="match status" value="1"/>
</dbReference>
<accession>A0AAJ7DYA9</accession>
<sequence>MDELLQDTSILEYRDQNNNNLLLIAAHSGNETIVRQMVNAGLNINETNYFGDSPLMLAALSNSRIVKTLLELGADVHMRSWDGFTALHLAAINGDHEVVKLLIDFGACLNVLDDAGRTALHMAVNFANHEVTRLLIDHGINVDLHRKSDTPLSLAVKNGDQNMVRLLLNAGAMDMSHQSNNGRTLLHECICMQNLDIIRDIILRGVNVNVADMNGFAPLHEAVTYQNVAQILLLLENGAKITAKTMEGNTPLHWAIIGKTSKIPRHTKAPPRQCVCTHGLSALHIAAKSGRTGTVYDLVQNGANINIKDINMRTPIYFATLNEQKLMVKLLLDLGADINEGRQVHDMVLYVALKRKSRIIINLIIQHLANLYAKGISVNQLNISLIAQQDDLKNHFENCKRELQSMKEHKVYNSISYFKILNSSIDTIAAYARNDNIKKCFEDSSYGSDYTIYKLALKNKVQKGIERCKFLYSAGTLLSDALPCLGGKEGYRSMSSNSSNFQFPMNVRNLPAVVNWRDSQGSSLLHVHACVGNEVVTKALLEIGCDVRAKNDRDETPLTCADFNKPGLIGCLIQAGADVNAANCLGQSPLHLAVSSQNEKSVELLVSAGADINVTDHNLNTPLHIAVDAGLYDIVRILVEGGADINGMQSDHRHVDRVTFTNFSILSLAARTRNEPIVKILLDAGADVTKVNVDGTTPLHFGVWLRTSDLTRAMIARGADVNRQDADGFAILHEAVYEGNIHQVRMLLEHRANISIKTLEGDTPLHWAAFGNTSDSHEIVEHLLTNGADCNDGNIDETTPFQFALKKSDRELTQLFLNHGANVGVVNFKGETSLHFVAENRHANVIERLLQFQLNVEARNVNGFSALHYAAESGNEEGCAVLLKYGADIEAKCNVGRSPLYLAVRMQQEQAIRLLLEHRANVFARTITGESILDVAIEHGDGRLSHVLLQHMAKMESVGVKLDEEDRLAIQHREDLHVYYQRCIHELGNLRRRLVYNEISLFDLLVASTKILCGYARNEEMVAAFKEFETEKFEFPIYYEALARRFNAETRKQYLLWNAASILSDIFHFNDPLHIANQKILSYLTESDLQYFLR</sequence>
<dbReference type="PROSITE" id="PS50297">
    <property type="entry name" value="ANK_REP_REGION"/>
    <property type="match status" value="17"/>
</dbReference>
<dbReference type="Pfam" id="PF12796">
    <property type="entry name" value="Ank_2"/>
    <property type="match status" value="7"/>
</dbReference>
<feature type="repeat" description="ANK" evidence="3">
    <location>
        <begin position="214"/>
        <end position="246"/>
    </location>
</feature>
<dbReference type="Pfam" id="PF00023">
    <property type="entry name" value="Ank"/>
    <property type="match status" value="3"/>
</dbReference>
<organism evidence="4 5">
    <name type="scientific">Ceratosolen solmsi marchali</name>
    <dbReference type="NCBI Taxonomy" id="326594"/>
    <lineage>
        <taxon>Eukaryota</taxon>
        <taxon>Metazoa</taxon>
        <taxon>Ecdysozoa</taxon>
        <taxon>Arthropoda</taxon>
        <taxon>Hexapoda</taxon>
        <taxon>Insecta</taxon>
        <taxon>Pterygota</taxon>
        <taxon>Neoptera</taxon>
        <taxon>Endopterygota</taxon>
        <taxon>Hymenoptera</taxon>
        <taxon>Apocrita</taxon>
        <taxon>Proctotrupomorpha</taxon>
        <taxon>Chalcidoidea</taxon>
        <taxon>Agaonidae</taxon>
        <taxon>Agaoninae</taxon>
        <taxon>Ceratosolen</taxon>
    </lineage>
</organism>
<feature type="repeat" description="ANK" evidence="3">
    <location>
        <begin position="694"/>
        <end position="726"/>
    </location>
</feature>
<feature type="repeat" description="ANK" evidence="3">
    <location>
        <begin position="829"/>
        <end position="861"/>
    </location>
</feature>
<evidence type="ECO:0000313" key="4">
    <source>
        <dbReference type="Proteomes" id="UP000695007"/>
    </source>
</evidence>
<dbReference type="SMART" id="SM00248">
    <property type="entry name" value="ANK"/>
    <property type="match status" value="23"/>
</dbReference>
<dbReference type="AlphaFoldDB" id="A0AAJ7DYA9"/>
<dbReference type="PRINTS" id="PR01415">
    <property type="entry name" value="ANKYRIN"/>
</dbReference>
<keyword evidence="1" id="KW-0677">Repeat</keyword>
<feature type="repeat" description="ANK" evidence="3">
    <location>
        <begin position="115"/>
        <end position="147"/>
    </location>
</feature>
<dbReference type="Proteomes" id="UP000695007">
    <property type="component" value="Unplaced"/>
</dbReference>
<proteinExistence type="predicted"/>
<protein>
    <submittedName>
        <fullName evidence="5">LOW QUALITY PROTEIN: serine/threonine-protein phosphatase 6 regulatory ankyrin repeat subunit B-like</fullName>
    </submittedName>
</protein>
<dbReference type="GeneID" id="105364613"/>
<dbReference type="PROSITE" id="PS50088">
    <property type="entry name" value="ANK_REPEAT"/>
    <property type="match status" value="19"/>
</dbReference>
<reference evidence="5" key="1">
    <citation type="submission" date="2025-08" db="UniProtKB">
        <authorList>
            <consortium name="RefSeq"/>
        </authorList>
    </citation>
    <scope>IDENTIFICATION</scope>
</reference>
<keyword evidence="2 3" id="KW-0040">ANK repeat</keyword>
<dbReference type="PANTHER" id="PTHR24123:SF60">
    <property type="entry name" value="NACHT AND ANKYRIN DOMAIN PROTEIN (AFU_ORTHOLOGUE AFUA_6G07030)"/>
    <property type="match status" value="1"/>
</dbReference>